<keyword evidence="2" id="KW-1185">Reference proteome</keyword>
<organism evidence="1 2">
    <name type="scientific">Mucuna pruriens</name>
    <name type="common">Velvet bean</name>
    <name type="synonym">Dolichos pruriens</name>
    <dbReference type="NCBI Taxonomy" id="157652"/>
    <lineage>
        <taxon>Eukaryota</taxon>
        <taxon>Viridiplantae</taxon>
        <taxon>Streptophyta</taxon>
        <taxon>Embryophyta</taxon>
        <taxon>Tracheophyta</taxon>
        <taxon>Spermatophyta</taxon>
        <taxon>Magnoliopsida</taxon>
        <taxon>eudicotyledons</taxon>
        <taxon>Gunneridae</taxon>
        <taxon>Pentapetalae</taxon>
        <taxon>rosids</taxon>
        <taxon>fabids</taxon>
        <taxon>Fabales</taxon>
        <taxon>Fabaceae</taxon>
        <taxon>Papilionoideae</taxon>
        <taxon>50 kb inversion clade</taxon>
        <taxon>NPAAA clade</taxon>
        <taxon>indigoferoid/millettioid clade</taxon>
        <taxon>Phaseoleae</taxon>
        <taxon>Mucuna</taxon>
    </lineage>
</organism>
<feature type="non-terminal residue" evidence="1">
    <location>
        <position position="1"/>
    </location>
</feature>
<evidence type="ECO:0008006" key="3">
    <source>
        <dbReference type="Google" id="ProtNLM"/>
    </source>
</evidence>
<proteinExistence type="predicted"/>
<accession>A0A371IIK4</accession>
<sequence>MPIVVLDMKSPYFCLFNNILDYKFLKVLGVLATVILGPTTFTNSHFTSQNSLSWDTLVIRKFPCPFSLLHFLYLSTHVTFSSSSTHCRIFSWPSSPSFTTQNNTPSTTSFDSSFSPLIPFVNLDNIHPMQTRGKYGIVKLHLHLTLLFTKVEPSYYKTTLADPTWMTAMIDEYQALLKNNT</sequence>
<reference evidence="1" key="1">
    <citation type="submission" date="2018-05" db="EMBL/GenBank/DDBJ databases">
        <title>Draft genome of Mucuna pruriens seed.</title>
        <authorList>
            <person name="Nnadi N.E."/>
            <person name="Vos R."/>
            <person name="Hasami M.H."/>
            <person name="Devisetty U.K."/>
            <person name="Aguiy J.C."/>
        </authorList>
    </citation>
    <scope>NUCLEOTIDE SEQUENCE [LARGE SCALE GENOMIC DNA]</scope>
    <source>
        <strain evidence="1">JCA_2017</strain>
    </source>
</reference>
<comment type="caution">
    <text evidence="1">The sequence shown here is derived from an EMBL/GenBank/DDBJ whole genome shotgun (WGS) entry which is preliminary data.</text>
</comment>
<dbReference type="AlphaFoldDB" id="A0A371IIK4"/>
<dbReference type="EMBL" id="QJKJ01000005">
    <property type="protein sequence ID" value="RDY14838.1"/>
    <property type="molecule type" value="Genomic_DNA"/>
</dbReference>
<protein>
    <recommendedName>
        <fullName evidence="3">Mitochondrial protein</fullName>
    </recommendedName>
</protein>
<dbReference type="Proteomes" id="UP000257109">
    <property type="component" value="Unassembled WGS sequence"/>
</dbReference>
<evidence type="ECO:0000313" key="2">
    <source>
        <dbReference type="Proteomes" id="UP000257109"/>
    </source>
</evidence>
<gene>
    <name evidence="1" type="ORF">CR513_00027</name>
</gene>
<evidence type="ECO:0000313" key="1">
    <source>
        <dbReference type="EMBL" id="RDY14838.1"/>
    </source>
</evidence>
<name>A0A371IIK4_MUCPR</name>